<dbReference type="RefSeq" id="XP_007764131.1">
    <property type="nucleotide sequence ID" value="XM_007765941.1"/>
</dbReference>
<feature type="non-terminal residue" evidence="2">
    <location>
        <position position="1"/>
    </location>
</feature>
<dbReference type="KEGG" id="cput:CONPUDRAFT_49132"/>
<evidence type="ECO:0000313" key="2">
    <source>
        <dbReference type="EMBL" id="EIW85702.1"/>
    </source>
</evidence>
<dbReference type="OMA" id="YSALMIW"/>
<dbReference type="OrthoDB" id="4177236at2759"/>
<dbReference type="Proteomes" id="UP000053558">
    <property type="component" value="Unassembled WGS sequence"/>
</dbReference>
<dbReference type="InterPro" id="IPR002575">
    <property type="entry name" value="Aminoglycoside_PTrfase"/>
</dbReference>
<comment type="caution">
    <text evidence="2">The sequence shown here is derived from an EMBL/GenBank/DDBJ whole genome shotgun (WGS) entry which is preliminary data.</text>
</comment>
<dbReference type="Gene3D" id="3.90.1200.10">
    <property type="match status" value="1"/>
</dbReference>
<organism evidence="2 3">
    <name type="scientific">Coniophora puteana (strain RWD-64-598)</name>
    <name type="common">Brown rot fungus</name>
    <dbReference type="NCBI Taxonomy" id="741705"/>
    <lineage>
        <taxon>Eukaryota</taxon>
        <taxon>Fungi</taxon>
        <taxon>Dikarya</taxon>
        <taxon>Basidiomycota</taxon>
        <taxon>Agaricomycotina</taxon>
        <taxon>Agaricomycetes</taxon>
        <taxon>Agaricomycetidae</taxon>
        <taxon>Boletales</taxon>
        <taxon>Coniophorineae</taxon>
        <taxon>Coniophoraceae</taxon>
        <taxon>Coniophora</taxon>
    </lineage>
</organism>
<name>A0A5M3N2T4_CONPW</name>
<gene>
    <name evidence="2" type="ORF">CONPUDRAFT_49132</name>
</gene>
<dbReference type="InterPro" id="IPR051678">
    <property type="entry name" value="AGP_Transferase"/>
</dbReference>
<protein>
    <recommendedName>
        <fullName evidence="1">Aminoglycoside phosphotransferase domain-containing protein</fullName>
    </recommendedName>
</protein>
<proteinExistence type="predicted"/>
<reference evidence="3" key="1">
    <citation type="journal article" date="2012" name="Science">
        <title>The Paleozoic origin of enzymatic lignin decomposition reconstructed from 31 fungal genomes.</title>
        <authorList>
            <person name="Floudas D."/>
            <person name="Binder M."/>
            <person name="Riley R."/>
            <person name="Barry K."/>
            <person name="Blanchette R.A."/>
            <person name="Henrissat B."/>
            <person name="Martinez A.T."/>
            <person name="Otillar R."/>
            <person name="Spatafora J.W."/>
            <person name="Yadav J.S."/>
            <person name="Aerts A."/>
            <person name="Benoit I."/>
            <person name="Boyd A."/>
            <person name="Carlson A."/>
            <person name="Copeland A."/>
            <person name="Coutinho P.M."/>
            <person name="de Vries R.P."/>
            <person name="Ferreira P."/>
            <person name="Findley K."/>
            <person name="Foster B."/>
            <person name="Gaskell J."/>
            <person name="Glotzer D."/>
            <person name="Gorecki P."/>
            <person name="Heitman J."/>
            <person name="Hesse C."/>
            <person name="Hori C."/>
            <person name="Igarashi K."/>
            <person name="Jurgens J.A."/>
            <person name="Kallen N."/>
            <person name="Kersten P."/>
            <person name="Kohler A."/>
            <person name="Kuees U."/>
            <person name="Kumar T.K.A."/>
            <person name="Kuo A."/>
            <person name="LaButti K."/>
            <person name="Larrondo L.F."/>
            <person name="Lindquist E."/>
            <person name="Ling A."/>
            <person name="Lombard V."/>
            <person name="Lucas S."/>
            <person name="Lundell T."/>
            <person name="Martin R."/>
            <person name="McLaughlin D.J."/>
            <person name="Morgenstern I."/>
            <person name="Morin E."/>
            <person name="Murat C."/>
            <person name="Nagy L.G."/>
            <person name="Nolan M."/>
            <person name="Ohm R.A."/>
            <person name="Patyshakuliyeva A."/>
            <person name="Rokas A."/>
            <person name="Ruiz-Duenas F.J."/>
            <person name="Sabat G."/>
            <person name="Salamov A."/>
            <person name="Samejima M."/>
            <person name="Schmutz J."/>
            <person name="Slot J.C."/>
            <person name="St John F."/>
            <person name="Stenlid J."/>
            <person name="Sun H."/>
            <person name="Sun S."/>
            <person name="Syed K."/>
            <person name="Tsang A."/>
            <person name="Wiebenga A."/>
            <person name="Young D."/>
            <person name="Pisabarro A."/>
            <person name="Eastwood D.C."/>
            <person name="Martin F."/>
            <person name="Cullen D."/>
            <person name="Grigoriev I.V."/>
            <person name="Hibbett D.S."/>
        </authorList>
    </citation>
    <scope>NUCLEOTIDE SEQUENCE [LARGE SCALE GENOMIC DNA]</scope>
    <source>
        <strain evidence="3">RWD-64-598 SS2</strain>
    </source>
</reference>
<dbReference type="SUPFAM" id="SSF56112">
    <property type="entry name" value="Protein kinase-like (PK-like)"/>
    <property type="match status" value="1"/>
</dbReference>
<dbReference type="AlphaFoldDB" id="A0A5M3N2T4"/>
<dbReference type="EMBL" id="JH711574">
    <property type="protein sequence ID" value="EIW85702.1"/>
    <property type="molecule type" value="Genomic_DNA"/>
</dbReference>
<evidence type="ECO:0000313" key="3">
    <source>
        <dbReference type="Proteomes" id="UP000053558"/>
    </source>
</evidence>
<dbReference type="GeneID" id="19207323"/>
<keyword evidence="3" id="KW-1185">Reference proteome</keyword>
<dbReference type="PANTHER" id="PTHR21310">
    <property type="entry name" value="AMINOGLYCOSIDE PHOSPHOTRANSFERASE-RELATED-RELATED"/>
    <property type="match status" value="1"/>
</dbReference>
<dbReference type="Pfam" id="PF01636">
    <property type="entry name" value="APH"/>
    <property type="match status" value="1"/>
</dbReference>
<evidence type="ECO:0000259" key="1">
    <source>
        <dbReference type="Pfam" id="PF01636"/>
    </source>
</evidence>
<dbReference type="InterPro" id="IPR011009">
    <property type="entry name" value="Kinase-like_dom_sf"/>
</dbReference>
<dbReference type="PANTHER" id="PTHR21310:SF39">
    <property type="entry name" value="AMINOGLYCOSIDE PHOSPHOTRANSFERASE DOMAIN-CONTAINING PROTEIN"/>
    <property type="match status" value="1"/>
</dbReference>
<sequence length="279" mass="32084">LSSWGDISSLTDKDLFALFDNSEWRLSEATYFIKTSVRRIAYDAVIKTGGPDSEPLTISLVRASSSIAVPGVLRVLNIGTRKGFVMEYISGETVEKCWEHLGLWQHFRILWSIRSYIRQLRRILVPNTPQSKHFPGPIGEVPQLCYGPTIHLRPKGGGPFASCDELAQWFNHKVEVSRRFGRNLPPHLAFDSSLPLVLTHFDIAPHNVMVDGNYRVWLIDWEHAGFYPQWFEYVAMYNGWTLDGRWKRWIVGFVAGFYERQANFISMIGWAIHTGHFVQ</sequence>
<feature type="domain" description="Aminoglycoside phosphotransferase" evidence="1">
    <location>
        <begin position="171"/>
        <end position="252"/>
    </location>
</feature>
<accession>A0A5M3N2T4</accession>